<evidence type="ECO:0000313" key="2">
    <source>
        <dbReference type="Proteomes" id="UP000662818"/>
    </source>
</evidence>
<name>A0ABX7PMU3_9ACTN</name>
<sequence length="186" mass="20445">MLRGEPELDEEATADLVARLHPRAALTELGYGDLLENPNPPDREAWAAVYPGVAIVCTSRVAKDRPTDIDPAILGAMPGRTTYVAAMHSVVDWFAYAIWDADGELVRSLSLSPDDGIIEDVGERRDFEAPYWAGEHAEEDDYPLPFHPLDFGEDALVDLFGFCFEGDLPHDGTDVEDVTLLGFRVG</sequence>
<dbReference type="InterPro" id="IPR053847">
    <property type="entry name" value="DUF6928"/>
</dbReference>
<accession>A0ABX7PMU3</accession>
<dbReference type="EMBL" id="CP022295">
    <property type="protein sequence ID" value="QSR27288.1"/>
    <property type="molecule type" value="Genomic_DNA"/>
</dbReference>
<dbReference type="Pfam" id="PF21997">
    <property type="entry name" value="DUF6928"/>
    <property type="match status" value="1"/>
</dbReference>
<keyword evidence="2" id="KW-1185">Reference proteome</keyword>
<reference evidence="1 2" key="1">
    <citation type="submission" date="2017-06" db="EMBL/GenBank/DDBJ databases">
        <title>Complete Genome Sequence of the Soil Carbazole-Degrading Bacterium Nocardioides aromaticivorans IC177.</title>
        <authorList>
            <person name="Vejarano F."/>
            <person name="Suzuki-Minakuchi C."/>
            <person name="Ohtsubo Y."/>
            <person name="Tsuda M."/>
            <person name="Okada K."/>
            <person name="Nojiri H."/>
        </authorList>
    </citation>
    <scope>NUCLEOTIDE SEQUENCE [LARGE SCALE GENOMIC DNA]</scope>
    <source>
        <strain evidence="1 2">IC177</strain>
    </source>
</reference>
<evidence type="ECO:0000313" key="1">
    <source>
        <dbReference type="EMBL" id="QSR27288.1"/>
    </source>
</evidence>
<protein>
    <submittedName>
        <fullName evidence="1">Uncharacterized protein</fullName>
    </submittedName>
</protein>
<gene>
    <name evidence="1" type="ORF">CFH99_16835</name>
</gene>
<dbReference type="Proteomes" id="UP000662818">
    <property type="component" value="Chromosome"/>
</dbReference>
<organism evidence="1 2">
    <name type="scientific">Nocardioides aromaticivorans</name>
    <dbReference type="NCBI Taxonomy" id="200618"/>
    <lineage>
        <taxon>Bacteria</taxon>
        <taxon>Bacillati</taxon>
        <taxon>Actinomycetota</taxon>
        <taxon>Actinomycetes</taxon>
        <taxon>Propionibacteriales</taxon>
        <taxon>Nocardioidaceae</taxon>
        <taxon>Nocardioides</taxon>
    </lineage>
</organism>
<proteinExistence type="predicted"/>